<dbReference type="InterPro" id="IPR016204">
    <property type="entry name" value="HDH"/>
</dbReference>
<evidence type="ECO:0000256" key="8">
    <source>
        <dbReference type="ARBA" id="ARBA00022857"/>
    </source>
</evidence>
<keyword evidence="10" id="KW-0486">Methionine biosynthesis</keyword>
<dbReference type="Pfam" id="PF00742">
    <property type="entry name" value="Homoserine_dh"/>
    <property type="match status" value="1"/>
</dbReference>
<dbReference type="PROSITE" id="PS01042">
    <property type="entry name" value="HOMOSER_DHGENASE"/>
    <property type="match status" value="1"/>
</dbReference>
<dbReference type="UniPathway" id="UPA00051">
    <property type="reaction ID" value="UER00465"/>
</dbReference>
<dbReference type="PANTHER" id="PTHR43331">
    <property type="entry name" value="HOMOSERINE DEHYDROGENASE"/>
    <property type="match status" value="1"/>
</dbReference>
<dbReference type="Pfam" id="PF03447">
    <property type="entry name" value="NAD_binding_3"/>
    <property type="match status" value="1"/>
</dbReference>
<evidence type="ECO:0000256" key="13">
    <source>
        <dbReference type="RuleBase" id="RU004171"/>
    </source>
</evidence>
<dbReference type="Gene3D" id="3.30.70.260">
    <property type="match status" value="1"/>
</dbReference>
<evidence type="ECO:0000256" key="6">
    <source>
        <dbReference type="ARBA" id="ARBA00022605"/>
    </source>
</evidence>
<dbReference type="GO" id="GO:0004412">
    <property type="term" value="F:homoserine dehydrogenase activity"/>
    <property type="evidence" value="ECO:0007669"/>
    <property type="project" value="UniProtKB-EC"/>
</dbReference>
<dbReference type="InterPro" id="IPR045865">
    <property type="entry name" value="ACT-like_dom_sf"/>
</dbReference>
<evidence type="ECO:0000256" key="11">
    <source>
        <dbReference type="PIRSR" id="PIRSR000098-1"/>
    </source>
</evidence>
<comment type="similarity">
    <text evidence="3 13">Belongs to the homoserine dehydrogenase family.</text>
</comment>
<keyword evidence="8 12" id="KW-0521">NADP</keyword>
<evidence type="ECO:0000256" key="2">
    <source>
        <dbReference type="ARBA" id="ARBA00005062"/>
    </source>
</evidence>
<proteinExistence type="inferred from homology"/>
<feature type="active site" description="Proton donor" evidence="11">
    <location>
        <position position="216"/>
    </location>
</feature>
<organism evidence="15">
    <name type="scientific">uncultured Alphaproteobacteria bacterium</name>
    <dbReference type="NCBI Taxonomy" id="91750"/>
    <lineage>
        <taxon>Bacteria</taxon>
        <taxon>Pseudomonadati</taxon>
        <taxon>Pseudomonadota</taxon>
        <taxon>Alphaproteobacteria</taxon>
        <taxon>environmental samples</taxon>
    </lineage>
</organism>
<dbReference type="GO" id="GO:0009088">
    <property type="term" value="P:threonine biosynthetic process"/>
    <property type="evidence" value="ECO:0007669"/>
    <property type="project" value="UniProtKB-UniPathway"/>
</dbReference>
<dbReference type="InterPro" id="IPR002912">
    <property type="entry name" value="ACT_dom"/>
</dbReference>
<evidence type="ECO:0000256" key="10">
    <source>
        <dbReference type="ARBA" id="ARBA00023167"/>
    </source>
</evidence>
<dbReference type="EMBL" id="FLUO01000001">
    <property type="protein sequence ID" value="SBV99271.1"/>
    <property type="molecule type" value="Genomic_DNA"/>
</dbReference>
<keyword evidence="9 15" id="KW-0560">Oxidoreductase</keyword>
<feature type="binding site" evidence="12">
    <location>
        <position position="116"/>
    </location>
    <ligand>
        <name>NADPH</name>
        <dbReference type="ChEBI" id="CHEBI:57783"/>
    </ligand>
</feature>
<evidence type="ECO:0000313" key="15">
    <source>
        <dbReference type="EMBL" id="SBV99271.1"/>
    </source>
</evidence>
<name>A0A212JIP2_9PROT</name>
<dbReference type="PANTHER" id="PTHR43331:SF1">
    <property type="entry name" value="HOMOSERINE DEHYDROGENASE"/>
    <property type="match status" value="1"/>
</dbReference>
<evidence type="ECO:0000256" key="4">
    <source>
        <dbReference type="ARBA" id="ARBA00013213"/>
    </source>
</evidence>
<keyword evidence="6" id="KW-0028">Amino-acid biosynthesis</keyword>
<keyword evidence="7" id="KW-0791">Threonine biosynthesis</keyword>
<evidence type="ECO:0000256" key="12">
    <source>
        <dbReference type="PIRSR" id="PIRSR000098-2"/>
    </source>
</evidence>
<evidence type="ECO:0000256" key="3">
    <source>
        <dbReference type="ARBA" id="ARBA00006753"/>
    </source>
</evidence>
<dbReference type="Gene3D" id="3.30.360.10">
    <property type="entry name" value="Dihydrodipicolinate Reductase, domain 2"/>
    <property type="match status" value="1"/>
</dbReference>
<dbReference type="InterPro" id="IPR036291">
    <property type="entry name" value="NAD(P)-bd_dom_sf"/>
</dbReference>
<evidence type="ECO:0000256" key="1">
    <source>
        <dbReference type="ARBA" id="ARBA00005056"/>
    </source>
</evidence>
<dbReference type="FunFam" id="3.30.360.10:FF:000005">
    <property type="entry name" value="Homoserine dehydrogenase"/>
    <property type="match status" value="1"/>
</dbReference>
<dbReference type="EC" id="1.1.1.3" evidence="4"/>
<dbReference type="SUPFAM" id="SSF55021">
    <property type="entry name" value="ACT-like"/>
    <property type="match status" value="1"/>
</dbReference>
<dbReference type="Gene3D" id="3.40.50.720">
    <property type="entry name" value="NAD(P)-binding Rossmann-like Domain"/>
    <property type="match status" value="1"/>
</dbReference>
<dbReference type="InterPro" id="IPR019811">
    <property type="entry name" value="HDH_CS"/>
</dbReference>
<comment type="pathway">
    <text evidence="1">Amino-acid biosynthesis; L-threonine biosynthesis; L-threonine from L-aspartate: step 3/5.</text>
</comment>
<evidence type="ECO:0000256" key="7">
    <source>
        <dbReference type="ARBA" id="ARBA00022697"/>
    </source>
</evidence>
<protein>
    <recommendedName>
        <fullName evidence="5">Homoserine dehydrogenase</fullName>
        <ecNumber evidence="4">1.1.1.3</ecNumber>
    </recommendedName>
</protein>
<dbReference type="GO" id="GO:0050661">
    <property type="term" value="F:NADP binding"/>
    <property type="evidence" value="ECO:0007669"/>
    <property type="project" value="InterPro"/>
</dbReference>
<evidence type="ECO:0000259" key="14">
    <source>
        <dbReference type="PROSITE" id="PS51671"/>
    </source>
</evidence>
<evidence type="ECO:0000256" key="9">
    <source>
        <dbReference type="ARBA" id="ARBA00023002"/>
    </source>
</evidence>
<dbReference type="NCBIfam" id="NF004976">
    <property type="entry name" value="PRK06349.1"/>
    <property type="match status" value="1"/>
</dbReference>
<dbReference type="InterPro" id="IPR001342">
    <property type="entry name" value="HDH_cat"/>
</dbReference>
<dbReference type="GO" id="GO:0009086">
    <property type="term" value="P:methionine biosynthetic process"/>
    <property type="evidence" value="ECO:0007669"/>
    <property type="project" value="UniProtKB-KW"/>
</dbReference>
<feature type="binding site" evidence="12">
    <location>
        <begin position="19"/>
        <end position="26"/>
    </location>
    <ligand>
        <name>NADP(+)</name>
        <dbReference type="ChEBI" id="CHEBI:58349"/>
    </ligand>
</feature>
<dbReference type="AlphaFoldDB" id="A0A212JIP2"/>
<dbReference type="SUPFAM" id="SSF55347">
    <property type="entry name" value="Glyceraldehyde-3-phosphate dehydrogenase-like, C-terminal domain"/>
    <property type="match status" value="1"/>
</dbReference>
<comment type="pathway">
    <text evidence="2">Amino-acid biosynthesis; L-methionine biosynthesis via de novo pathway; L-homoserine from L-aspartate: step 3/3.</text>
</comment>
<sequence>MSVKEPKKPGGAPLKVAVAGLGTVGAGVLKVLAANRAEIAARAGREIVVTAVSARNRDKDRGVALDGVAWYDDPVAMAREADADVVVELIGGANGPAKAMVETALDAGRGVVTANKALLAHHGSALSARAEAAGAPLAFEAAVAGGIPIVKGLKEGLAANRIDRVVGILNGTCNYILTTMRETGRDFGDVLADAQALGYAEADPSFDIDGVDAAHKLSLLTSLAFGTRVDFAGVHVEGIRHVTALDISYAEELGYRIKLLGIARRTERGIEQRVHPCMVPKASAIASVEGVYNAVIVEGDAVGQVAFRGRGAGEGPTASAVVADLIDVATGRAVAPPFGVPAAAQRPLTPAPMGDHVGSYYVRLSVVDKPGVFAAIATALGAEDVSMESVLQHGRAPQGPVAVVLTIHETTEGAFMRALDRIARVDGVLDQPRAIRIEAV</sequence>
<dbReference type="PROSITE" id="PS51671">
    <property type="entry name" value="ACT"/>
    <property type="match status" value="1"/>
</dbReference>
<evidence type="ECO:0000256" key="5">
    <source>
        <dbReference type="ARBA" id="ARBA00013376"/>
    </source>
</evidence>
<gene>
    <name evidence="15" type="primary">hom</name>
    <name evidence="15" type="ORF">KL86APRO_11134</name>
</gene>
<reference evidence="15" key="1">
    <citation type="submission" date="2016-04" db="EMBL/GenBank/DDBJ databases">
        <authorList>
            <person name="Evans L.H."/>
            <person name="Alamgir A."/>
            <person name="Owens N."/>
            <person name="Weber N.D."/>
            <person name="Virtaneva K."/>
            <person name="Barbian K."/>
            <person name="Babar A."/>
            <person name="Rosenke K."/>
        </authorList>
    </citation>
    <scope>NUCLEOTIDE SEQUENCE</scope>
    <source>
        <strain evidence="15">86</strain>
    </source>
</reference>
<dbReference type="CDD" id="cd04881">
    <property type="entry name" value="ACT_HSDH-Hom"/>
    <property type="match status" value="1"/>
</dbReference>
<dbReference type="InterPro" id="IPR005106">
    <property type="entry name" value="Asp/hSer_DH_NAD-bd"/>
</dbReference>
<dbReference type="SUPFAM" id="SSF51735">
    <property type="entry name" value="NAD(P)-binding Rossmann-fold domains"/>
    <property type="match status" value="1"/>
</dbReference>
<feature type="binding site" evidence="12">
    <location>
        <position position="201"/>
    </location>
    <ligand>
        <name>L-homoserine</name>
        <dbReference type="ChEBI" id="CHEBI:57476"/>
    </ligand>
</feature>
<accession>A0A212JIP2</accession>
<feature type="domain" description="ACT" evidence="14">
    <location>
        <begin position="361"/>
        <end position="436"/>
    </location>
</feature>
<dbReference type="UniPathway" id="UPA00050">
    <property type="reaction ID" value="UER00063"/>
</dbReference>
<dbReference type="PIRSF" id="PIRSF000098">
    <property type="entry name" value="Homoser_dehydrog"/>
    <property type="match status" value="1"/>
</dbReference>